<evidence type="ECO:0000259" key="2">
    <source>
        <dbReference type="Pfam" id="PF01548"/>
    </source>
</evidence>
<dbReference type="EMBL" id="LQOF01000412">
    <property type="protein sequence ID" value="KXT64382.1"/>
    <property type="molecule type" value="Genomic_DNA"/>
</dbReference>
<dbReference type="InterPro" id="IPR002525">
    <property type="entry name" value="Transp_IS110-like_N"/>
</dbReference>
<accession>A0A139ML43</accession>
<name>A0A139ML43_9STRE</name>
<evidence type="ECO:0000313" key="5">
    <source>
        <dbReference type="Proteomes" id="UP000070198"/>
    </source>
</evidence>
<dbReference type="PATRIC" id="fig|315405.11.peg.2418"/>
<evidence type="ECO:0000256" key="1">
    <source>
        <dbReference type="SAM" id="Coils"/>
    </source>
</evidence>
<dbReference type="NCBIfam" id="NF033542">
    <property type="entry name" value="transpos_IS110"/>
    <property type="match status" value="1"/>
</dbReference>
<dbReference type="Pfam" id="PF02371">
    <property type="entry name" value="Transposase_20"/>
    <property type="match status" value="1"/>
</dbReference>
<dbReference type="GO" id="GO:0006313">
    <property type="term" value="P:DNA transposition"/>
    <property type="evidence" value="ECO:0007669"/>
    <property type="project" value="InterPro"/>
</dbReference>
<dbReference type="RefSeq" id="WP_061459208.1">
    <property type="nucleotide sequence ID" value="NZ_KQ968757.1"/>
</dbReference>
<dbReference type="GO" id="GO:0003677">
    <property type="term" value="F:DNA binding"/>
    <property type="evidence" value="ECO:0007669"/>
    <property type="project" value="InterPro"/>
</dbReference>
<reference evidence="4 5" key="1">
    <citation type="submission" date="2016-01" db="EMBL/GenBank/DDBJ databases">
        <title>Highly variable Streptococcus oralis are common among viridans streptococci isolated from primates.</title>
        <authorList>
            <person name="Denapaite D."/>
            <person name="Rieger M."/>
            <person name="Koendgen S."/>
            <person name="Brueckner R."/>
            <person name="Ochigava I."/>
            <person name="Kappeler P."/>
            <person name="Maetz-Rensing K."/>
            <person name="Leendertz F."/>
            <person name="Hakenbeck R."/>
        </authorList>
    </citation>
    <scope>NUCLEOTIDE SEQUENCE [LARGE SCALE GENOMIC DNA]</scope>
    <source>
        <strain evidence="4 5">DD02</strain>
    </source>
</reference>
<organism evidence="4 5">
    <name type="scientific">Streptococcus gallolyticus</name>
    <dbReference type="NCBI Taxonomy" id="315405"/>
    <lineage>
        <taxon>Bacteria</taxon>
        <taxon>Bacillati</taxon>
        <taxon>Bacillota</taxon>
        <taxon>Bacilli</taxon>
        <taxon>Lactobacillales</taxon>
        <taxon>Streptococcaceae</taxon>
        <taxon>Streptococcus</taxon>
    </lineage>
</organism>
<dbReference type="Pfam" id="PF01548">
    <property type="entry name" value="DEDD_Tnp_IS110"/>
    <property type="match status" value="1"/>
</dbReference>
<feature type="coiled-coil region" evidence="1">
    <location>
        <begin position="226"/>
        <end position="260"/>
    </location>
</feature>
<evidence type="ECO:0000313" key="4">
    <source>
        <dbReference type="EMBL" id="KXT64382.1"/>
    </source>
</evidence>
<protein>
    <submittedName>
        <fullName evidence="4">Mobile element protein</fullName>
    </submittedName>
</protein>
<dbReference type="GO" id="GO:0004803">
    <property type="term" value="F:transposase activity"/>
    <property type="evidence" value="ECO:0007669"/>
    <property type="project" value="InterPro"/>
</dbReference>
<evidence type="ECO:0000259" key="3">
    <source>
        <dbReference type="Pfam" id="PF02371"/>
    </source>
</evidence>
<dbReference type="PANTHER" id="PTHR33055:SF15">
    <property type="entry name" value="TRANSPOSASE-RELATED"/>
    <property type="match status" value="1"/>
</dbReference>
<dbReference type="InterPro" id="IPR003346">
    <property type="entry name" value="Transposase_20"/>
</dbReference>
<feature type="domain" description="Transposase IS116/IS110/IS902 C-terminal" evidence="3">
    <location>
        <begin position="256"/>
        <end position="340"/>
    </location>
</feature>
<gene>
    <name evidence="4" type="ORF">SGADD02_02079</name>
</gene>
<feature type="domain" description="Transposase IS110-like N-terminal" evidence="2">
    <location>
        <begin position="4"/>
        <end position="159"/>
    </location>
</feature>
<dbReference type="AlphaFoldDB" id="A0A139ML43"/>
<dbReference type="InterPro" id="IPR047650">
    <property type="entry name" value="Transpos_IS110"/>
</dbReference>
<sequence length="381" mass="43929">MLYVGIDVAKNKHDVTVIDNTGKMVLKPITITNRKQGFELLHNTLKQLNQDCLIAMEDTGHYALNLLTFLHQNNYQIYTYNPLLIKEFTKSLSLRKTKTDKKDARTIALKLLLDPNRALFMHDNRQEELKIMTRHMNRLKKHQSDWKVQYTKCLDIIFPELHQVVTKHSDYVYELLKRFPSPEKMITAGFDKLIEIKRLTAKHALDILKLAPDSIGTTSFARELELIEIIENIQHYEKLIKQAEKKIDELMAELNSVINTVPGISNRLGSVILAEIRNINTFTNPAQLQAFAGLEPSIYQSGQLDTQGKMVKRGSSHLRWALIQAAIKVARYSPAFKAYFRTKLAQGKHYNVAISHVAKKLIRVLFHLLKNNESFDEDKLK</sequence>
<dbReference type="Proteomes" id="UP000070198">
    <property type="component" value="Unassembled WGS sequence"/>
</dbReference>
<comment type="caution">
    <text evidence="4">The sequence shown here is derived from an EMBL/GenBank/DDBJ whole genome shotgun (WGS) entry which is preliminary data.</text>
</comment>
<dbReference type="PANTHER" id="PTHR33055">
    <property type="entry name" value="TRANSPOSASE FOR INSERTION SEQUENCE ELEMENT IS1111A"/>
    <property type="match status" value="1"/>
</dbReference>
<proteinExistence type="predicted"/>
<keyword evidence="1" id="KW-0175">Coiled coil</keyword>